<dbReference type="InterPro" id="IPR042235">
    <property type="entry name" value="ZP-C_dom"/>
</dbReference>
<gene>
    <name evidence="5 6" type="primary">zpax2</name>
    <name evidence="5" type="synonym">si:ch211-223m11.2</name>
</gene>
<dbReference type="AGR" id="ZFIN:ZDB-GENE-040724-123"/>
<evidence type="ECO:0000259" key="3">
    <source>
        <dbReference type="PROSITE" id="PS51034"/>
    </source>
</evidence>
<dbReference type="PANTHER" id="PTHR47130:SF3">
    <property type="entry name" value="ZONA PELLUCIDA PROTEIN"/>
    <property type="match status" value="1"/>
</dbReference>
<dbReference type="GeneID" id="558615"/>
<dbReference type="PRINTS" id="PR00023">
    <property type="entry name" value="ZPELLUCIDA"/>
</dbReference>
<evidence type="ECO:0000313" key="5">
    <source>
        <dbReference type="RefSeq" id="XP_068071576.1"/>
    </source>
</evidence>
<dbReference type="Gene3D" id="2.60.40.4100">
    <property type="entry name" value="Zona pellucida, ZP-C domain"/>
    <property type="match status" value="1"/>
</dbReference>
<dbReference type="Gene3D" id="2.60.40.3210">
    <property type="entry name" value="Zona pellucida, ZP-N domain"/>
    <property type="match status" value="1"/>
</dbReference>
<dbReference type="InterPro" id="IPR001507">
    <property type="entry name" value="ZP_dom"/>
</dbReference>
<name>A0AB32TDU0_DANRE</name>
<dbReference type="AlphaFoldDB" id="A0AB32TDU0"/>
<keyword evidence="1" id="KW-1015">Disulfide bond</keyword>
<dbReference type="Pfam" id="PF26562">
    <property type="entry name" value="Ig-like"/>
    <property type="match status" value="1"/>
</dbReference>
<feature type="domain" description="ZP" evidence="3">
    <location>
        <begin position="610"/>
        <end position="883"/>
    </location>
</feature>
<dbReference type="Proteomes" id="UP000000437">
    <property type="component" value="Chromosome 20"/>
</dbReference>
<evidence type="ECO:0000256" key="1">
    <source>
        <dbReference type="ARBA" id="ARBA00023157"/>
    </source>
</evidence>
<organism evidence="4 5">
    <name type="scientific">Danio rerio</name>
    <name type="common">Zebrafish</name>
    <name type="synonym">Brachydanio rerio</name>
    <dbReference type="NCBI Taxonomy" id="7955"/>
    <lineage>
        <taxon>Eukaryota</taxon>
        <taxon>Metazoa</taxon>
        <taxon>Chordata</taxon>
        <taxon>Craniata</taxon>
        <taxon>Vertebrata</taxon>
        <taxon>Euteleostomi</taxon>
        <taxon>Actinopterygii</taxon>
        <taxon>Neopterygii</taxon>
        <taxon>Teleostei</taxon>
        <taxon>Ostariophysi</taxon>
        <taxon>Cypriniformes</taxon>
        <taxon>Danionidae</taxon>
        <taxon>Danioninae</taxon>
        <taxon>Danio</taxon>
    </lineage>
</organism>
<dbReference type="PANTHER" id="PTHR47130">
    <property type="entry name" value="SI:DKEY-19B23.11-RELATED"/>
    <property type="match status" value="1"/>
</dbReference>
<dbReference type="InterPro" id="IPR058876">
    <property type="entry name" value="Ig-like_ZP"/>
</dbReference>
<dbReference type="RefSeq" id="XP_068071576.1">
    <property type="nucleotide sequence ID" value="XM_068215475.2"/>
</dbReference>
<evidence type="ECO:0000313" key="4">
    <source>
        <dbReference type="Proteomes" id="UP000000437"/>
    </source>
</evidence>
<dbReference type="InterPro" id="IPR055356">
    <property type="entry name" value="ZP-N"/>
</dbReference>
<dbReference type="Pfam" id="PF23344">
    <property type="entry name" value="ZP-N"/>
    <property type="match status" value="1"/>
</dbReference>
<dbReference type="Pfam" id="PF00100">
    <property type="entry name" value="Zona_pellucida"/>
    <property type="match status" value="1"/>
</dbReference>
<dbReference type="InterPro" id="IPR048290">
    <property type="entry name" value="ZP_chr"/>
</dbReference>
<evidence type="ECO:0000313" key="6">
    <source>
        <dbReference type="ZFIN" id="ZDB-GENE-040724-123"/>
    </source>
</evidence>
<keyword evidence="2" id="KW-0325">Glycoprotein</keyword>
<sequence length="915" mass="104574">MRCFETGYVWGCLNIKVWTTRCFDYYFFHVCRALWLMTTLISTFADTFEEIQAECLGNRVQFTLPGSLSLLEVYAVNNTQTVLLTPFLAAQCGYTQKSDPWGNMIVSASLQSCFAEKQGDKEIKVAMKFKLYKLSTLSEKVHEVSKSCSYTMASREILCDTNFMEVSIRNAIPDVKAAPVKQWSIDMPNLKLWRIILFTPEERAFDKETIEQKGYSLYSSPTRLVMRSPYNMAETYARHIEEIDMMVFKSVVLFRERWMMTIVESAAVCPTSGASVEGDTIFWRLPLRITPLVSSEFEILEVHMGVNGRRLTPNEMASHSYNMRLTESHVVVGIPIGAPDGYFKSHTLKDQYHISYTIEPMLELLWREGVDKTKYTVLFPMTTPLTPWPPQIADKTEPDQKMFDVFLGYFLPDVELLSVTIGSELITVPELIFKGIVLQEHSFPNDTKAFSLQIPFSEPHVQIKKVHLDKTTYTLPVVFGFTVLPDHSSFSHSAELETSVTDTVLPKAEGSCHQDHFDMHVAFGSVPSSELKIKLGQTELNDEILQQFEHHLNKTHLTIVVPFLSPVVALESVQLTGIEGRIDVKMYNSMNNWKFNDVSLTCTFLVKLSECFPNGTVTVVLPKLESVQYLPGELSLRDPTCKPYYNEDHFAYFRYNVTSCGTTRKFVEDTMIYENEITSKTDPLPQTSELEPEPEYRFIVSCVYVANATESMIFHAVSHFKEPHADVGKGELSVSLKLSQDMVYKLFYHEGDYPLLKFLKQPLYFEVGMDHSRDSKMAVGLENCWATLTKDKESKPRWDLIVDGCPKGPEQTKIRPVIADDRIDIPDHFKRFEVKMLDFTEKDRSSTNDAANTMRRVFIHCDVLICHTENTADGRCYKQCMSPLNPQISSSRVRRSSRLSEEDLRHVSLGPILLI</sequence>
<proteinExistence type="predicted"/>
<keyword evidence="4" id="KW-1185">Reference proteome</keyword>
<dbReference type="SMART" id="SM00241">
    <property type="entry name" value="ZP"/>
    <property type="match status" value="1"/>
</dbReference>
<dbReference type="InterPro" id="IPR055355">
    <property type="entry name" value="ZP-C"/>
</dbReference>
<dbReference type="CTD" id="558615"/>
<reference evidence="5" key="1">
    <citation type="submission" date="2025-08" db="UniProtKB">
        <authorList>
            <consortium name="RefSeq"/>
        </authorList>
    </citation>
    <scope>IDENTIFICATION</scope>
    <source>
        <strain evidence="5">Tuebingen</strain>
        <tissue evidence="5">Fibroblasts and whole tissue</tissue>
    </source>
</reference>
<evidence type="ECO:0000256" key="2">
    <source>
        <dbReference type="ARBA" id="ARBA00023180"/>
    </source>
</evidence>
<protein>
    <submittedName>
        <fullName evidence="5">Zona pellucida protein AX 2 isoform X1</fullName>
    </submittedName>
</protein>
<dbReference type="ZFIN" id="ZDB-GENE-040724-123">
    <property type="gene designation" value="zpax2"/>
</dbReference>
<accession>A0AB32TDU0</accession>
<dbReference type="PROSITE" id="PS51034">
    <property type="entry name" value="ZP_2"/>
    <property type="match status" value="1"/>
</dbReference>